<dbReference type="GO" id="GO:0005524">
    <property type="term" value="F:ATP binding"/>
    <property type="evidence" value="ECO:0007669"/>
    <property type="project" value="UniProtKB-KW"/>
</dbReference>
<dbReference type="Pfam" id="PF00271">
    <property type="entry name" value="Helicase_C"/>
    <property type="match status" value="1"/>
</dbReference>
<evidence type="ECO:0000256" key="1">
    <source>
        <dbReference type="ARBA" id="ARBA00005446"/>
    </source>
</evidence>
<sequence>MPAEAPSFSAIREKLQNHFSKRACLWQLKVTDVFLQNDHDIICIAGTGMGKTLAFWSPLALNDTGILIVVTPLNQLGEQSISFLKKAGIQSISISAETASMANFRGIEDSHYCAIITSPEQLMKPSGEFEKLLLLHIRSENLVTIHVSTDHPNIKIGVCKIKYSLASYADLAFLIPTGMKIDDPPPLKFLVFFDSIQDGISAAKYLRVRLPPDLRDKVKWFNSDMTTEFKEAEVTNLVAGDTWGLCTTEAFGMGMDVPDVTLVIQWQASCKLSALWQQFGRAARDHALEGTALLFAEKEYFDDVREDKCKRQERKNKATSAPDNQPAAKHRVINCSTAVGIAHPEEGDGAQATSSGSVENTPIVTDAQLRELMRPASTLERASRQKKEKELDQAMDLLINANYRGVGCRRKIFNIQFDNGSADSSHLICDTSDAEGCSHCGPIIPKVCCDIHHPLAFSSFDPIIVPQPPRLPIRSRLAKYTMGPQEFKLCEALEDWRDQKTVEIYGHPHLINLGPTVVMGDSVLDRIVDCAHFQKIKITDNLHKETHWSVNDNLAREVIAIIHRIIPISLYTTAPLKQCPLEALPLTVNAPNSGLAQHSAHIPSNGPPAGVKKVQKCSTCGQAGHNKRGRICPMHPSWISSAAEKENPRRLV</sequence>
<evidence type="ECO:0000256" key="3">
    <source>
        <dbReference type="ARBA" id="ARBA00022840"/>
    </source>
</evidence>
<dbReference type="Proteomes" id="UP000714275">
    <property type="component" value="Unassembled WGS sequence"/>
</dbReference>
<dbReference type="PROSITE" id="PS51194">
    <property type="entry name" value="HELICASE_CTER"/>
    <property type="match status" value="1"/>
</dbReference>
<dbReference type="AlphaFoldDB" id="A0A9P6ZYT3"/>
<dbReference type="GO" id="GO:0005694">
    <property type="term" value="C:chromosome"/>
    <property type="evidence" value="ECO:0007669"/>
    <property type="project" value="TreeGrafter"/>
</dbReference>
<dbReference type="InterPro" id="IPR027417">
    <property type="entry name" value="P-loop_NTPase"/>
</dbReference>
<protein>
    <recommendedName>
        <fullName evidence="7">DNA 3'-5' helicase</fullName>
        <ecNumber evidence="7">5.6.2.4</ecNumber>
    </recommendedName>
</protein>
<accession>A0A9P6ZYT3</accession>
<feature type="domain" description="Helicase C-terminal" evidence="8">
    <location>
        <begin position="173"/>
        <end position="327"/>
    </location>
</feature>
<comment type="similarity">
    <text evidence="1">Belongs to the helicase family. RecQ subfamily.</text>
</comment>
<dbReference type="InterPro" id="IPR011545">
    <property type="entry name" value="DEAD/DEAH_box_helicase_dom"/>
</dbReference>
<evidence type="ECO:0000256" key="5">
    <source>
        <dbReference type="ARBA" id="ARBA00023235"/>
    </source>
</evidence>
<dbReference type="EMBL" id="JABBWD010000012">
    <property type="protein sequence ID" value="KAG1779314.1"/>
    <property type="molecule type" value="Genomic_DNA"/>
</dbReference>
<dbReference type="PANTHER" id="PTHR13710">
    <property type="entry name" value="DNA HELICASE RECQ FAMILY MEMBER"/>
    <property type="match status" value="1"/>
</dbReference>
<dbReference type="GO" id="GO:0003677">
    <property type="term" value="F:DNA binding"/>
    <property type="evidence" value="ECO:0007669"/>
    <property type="project" value="UniProtKB-KW"/>
</dbReference>
<dbReference type="Gene3D" id="3.40.50.300">
    <property type="entry name" value="P-loop containing nucleotide triphosphate hydrolases"/>
    <property type="match status" value="2"/>
</dbReference>
<dbReference type="GO" id="GO:0005737">
    <property type="term" value="C:cytoplasm"/>
    <property type="evidence" value="ECO:0007669"/>
    <property type="project" value="TreeGrafter"/>
</dbReference>
<evidence type="ECO:0000256" key="6">
    <source>
        <dbReference type="ARBA" id="ARBA00034617"/>
    </source>
</evidence>
<evidence type="ECO:0000313" key="10">
    <source>
        <dbReference type="Proteomes" id="UP000714275"/>
    </source>
</evidence>
<evidence type="ECO:0000256" key="2">
    <source>
        <dbReference type="ARBA" id="ARBA00022741"/>
    </source>
</evidence>
<dbReference type="EC" id="5.6.2.4" evidence="7"/>
<keyword evidence="5" id="KW-0413">Isomerase</keyword>
<dbReference type="SMART" id="SM00490">
    <property type="entry name" value="HELICc"/>
    <property type="match status" value="1"/>
</dbReference>
<reference evidence="9" key="1">
    <citation type="journal article" date="2020" name="New Phytol.">
        <title>Comparative genomics reveals dynamic genome evolution in host specialist ectomycorrhizal fungi.</title>
        <authorList>
            <person name="Lofgren L.A."/>
            <person name="Nguyen N.H."/>
            <person name="Vilgalys R."/>
            <person name="Ruytinx J."/>
            <person name="Liao H.L."/>
            <person name="Branco S."/>
            <person name="Kuo A."/>
            <person name="LaButti K."/>
            <person name="Lipzen A."/>
            <person name="Andreopoulos W."/>
            <person name="Pangilinan J."/>
            <person name="Riley R."/>
            <person name="Hundley H."/>
            <person name="Na H."/>
            <person name="Barry K."/>
            <person name="Grigoriev I.V."/>
            <person name="Stajich J.E."/>
            <person name="Kennedy P.G."/>
        </authorList>
    </citation>
    <scope>NUCLEOTIDE SEQUENCE</scope>
    <source>
        <strain evidence="9">DOB743</strain>
    </source>
</reference>
<comment type="catalytic activity">
    <reaction evidence="6">
        <text>Couples ATP hydrolysis with the unwinding of duplex DNA by translocating in the 3'-5' direction.</text>
        <dbReference type="EC" id="5.6.2.4"/>
    </reaction>
</comment>
<name>A0A9P6ZYT3_9AGAM</name>
<evidence type="ECO:0000256" key="4">
    <source>
        <dbReference type="ARBA" id="ARBA00023125"/>
    </source>
</evidence>
<dbReference type="SUPFAM" id="SSF52540">
    <property type="entry name" value="P-loop containing nucleoside triphosphate hydrolases"/>
    <property type="match status" value="1"/>
</dbReference>
<comment type="caution">
    <text evidence="9">The sequence shown here is derived from an EMBL/GenBank/DDBJ whole genome shotgun (WGS) entry which is preliminary data.</text>
</comment>
<dbReference type="GO" id="GO:0000724">
    <property type="term" value="P:double-strand break repair via homologous recombination"/>
    <property type="evidence" value="ECO:0007669"/>
    <property type="project" value="TreeGrafter"/>
</dbReference>
<keyword evidence="3" id="KW-0067">ATP-binding</keyword>
<gene>
    <name evidence="9" type="ORF">EV702DRAFT_1195288</name>
</gene>
<organism evidence="9 10">
    <name type="scientific">Suillus placidus</name>
    <dbReference type="NCBI Taxonomy" id="48579"/>
    <lineage>
        <taxon>Eukaryota</taxon>
        <taxon>Fungi</taxon>
        <taxon>Dikarya</taxon>
        <taxon>Basidiomycota</taxon>
        <taxon>Agaricomycotina</taxon>
        <taxon>Agaricomycetes</taxon>
        <taxon>Agaricomycetidae</taxon>
        <taxon>Boletales</taxon>
        <taxon>Suillineae</taxon>
        <taxon>Suillaceae</taxon>
        <taxon>Suillus</taxon>
    </lineage>
</organism>
<dbReference type="GO" id="GO:0043138">
    <property type="term" value="F:3'-5' DNA helicase activity"/>
    <property type="evidence" value="ECO:0007669"/>
    <property type="project" value="UniProtKB-EC"/>
</dbReference>
<dbReference type="OrthoDB" id="10261556at2759"/>
<keyword evidence="4" id="KW-0238">DNA-binding</keyword>
<keyword evidence="10" id="KW-1185">Reference proteome</keyword>
<evidence type="ECO:0000313" key="9">
    <source>
        <dbReference type="EMBL" id="KAG1779314.1"/>
    </source>
</evidence>
<dbReference type="GO" id="GO:0009378">
    <property type="term" value="F:four-way junction helicase activity"/>
    <property type="evidence" value="ECO:0007669"/>
    <property type="project" value="TreeGrafter"/>
</dbReference>
<evidence type="ECO:0000259" key="8">
    <source>
        <dbReference type="PROSITE" id="PS51194"/>
    </source>
</evidence>
<keyword evidence="2" id="KW-0547">Nucleotide-binding</keyword>
<dbReference type="PANTHER" id="PTHR13710:SF105">
    <property type="entry name" value="ATP-DEPENDENT DNA HELICASE Q1"/>
    <property type="match status" value="1"/>
</dbReference>
<proteinExistence type="inferred from homology"/>
<dbReference type="InterPro" id="IPR001650">
    <property type="entry name" value="Helicase_C-like"/>
</dbReference>
<dbReference type="Pfam" id="PF00270">
    <property type="entry name" value="DEAD"/>
    <property type="match status" value="1"/>
</dbReference>
<evidence type="ECO:0000256" key="7">
    <source>
        <dbReference type="ARBA" id="ARBA00034808"/>
    </source>
</evidence>